<organism evidence="1 2">
    <name type="scientific">Syntrophus aciditrophicus (strain SB)</name>
    <dbReference type="NCBI Taxonomy" id="56780"/>
    <lineage>
        <taxon>Bacteria</taxon>
        <taxon>Pseudomonadati</taxon>
        <taxon>Thermodesulfobacteriota</taxon>
        <taxon>Syntrophia</taxon>
        <taxon>Syntrophales</taxon>
        <taxon>Syntrophaceae</taxon>
        <taxon>Syntrophus</taxon>
    </lineage>
</organism>
<dbReference type="InParanoid" id="Q2LX65"/>
<protein>
    <submittedName>
        <fullName evidence="1">Hypothetical cytosolic protein</fullName>
    </submittedName>
</protein>
<dbReference type="AlphaFoldDB" id="Q2LX65"/>
<dbReference type="RefSeq" id="WP_011418689.1">
    <property type="nucleotide sequence ID" value="NC_007759.1"/>
</dbReference>
<evidence type="ECO:0000313" key="1">
    <source>
        <dbReference type="EMBL" id="ABC78672.1"/>
    </source>
</evidence>
<dbReference type="HOGENOM" id="CLU_2921105_0_0_7"/>
<gene>
    <name evidence="1" type="ORF">SYN_01076</name>
</gene>
<evidence type="ECO:0000313" key="2">
    <source>
        <dbReference type="Proteomes" id="UP000001933"/>
    </source>
</evidence>
<dbReference type="KEGG" id="sat:SYN_01076"/>
<dbReference type="STRING" id="56780.SYN_01076"/>
<reference evidence="1 2" key="1">
    <citation type="journal article" date="2007" name="Proc. Natl. Acad. Sci. U.S.A.">
        <title>The genome of Syntrophus aciditrophicus: life at the thermodynamic limit of microbial growth.</title>
        <authorList>
            <person name="McInerney M.J."/>
            <person name="Rohlin L."/>
            <person name="Mouttaki H."/>
            <person name="Kim U."/>
            <person name="Krupp R.S."/>
            <person name="Rios-Hernandez L."/>
            <person name="Sieber J."/>
            <person name="Struchtemeyer C.G."/>
            <person name="Bhattacharyya A."/>
            <person name="Campbell J.W."/>
            <person name="Gunsalus R.P."/>
        </authorList>
    </citation>
    <scope>NUCLEOTIDE SEQUENCE [LARGE SCALE GENOMIC DNA]</scope>
    <source>
        <strain evidence="1 2">SB</strain>
    </source>
</reference>
<accession>Q2LX65</accession>
<keyword evidence="2" id="KW-1185">Reference proteome</keyword>
<proteinExistence type="predicted"/>
<name>Q2LX65_SYNAS</name>
<dbReference type="Proteomes" id="UP000001933">
    <property type="component" value="Chromosome"/>
</dbReference>
<sequence>MKAKVIPHFFGEVIAEEASRSRGCAVIAQYPGEVHVSAGQHDFSFLYLKNHPIKNRNLQKS</sequence>
<dbReference type="EMBL" id="CP000252">
    <property type="protein sequence ID" value="ABC78672.1"/>
    <property type="molecule type" value="Genomic_DNA"/>
</dbReference>